<proteinExistence type="predicted"/>
<keyword evidence="2" id="KW-1185">Reference proteome</keyword>
<reference evidence="1 2" key="1">
    <citation type="journal article" date="2020" name="IScience">
        <title>Genome Sequencing of the Endangered Kingdonia uniflora (Circaeasteraceae, Ranunculales) Reveals Potential Mechanisms of Evolutionary Specialization.</title>
        <authorList>
            <person name="Sun Y."/>
            <person name="Deng T."/>
            <person name="Zhang A."/>
            <person name="Moore M.J."/>
            <person name="Landis J.B."/>
            <person name="Lin N."/>
            <person name="Zhang H."/>
            <person name="Zhang X."/>
            <person name="Huang J."/>
            <person name="Zhang X."/>
            <person name="Sun H."/>
            <person name="Wang H."/>
        </authorList>
    </citation>
    <scope>NUCLEOTIDE SEQUENCE [LARGE SCALE GENOMIC DNA]</scope>
    <source>
        <strain evidence="1">TB1705</strain>
        <tissue evidence="1">Leaf</tissue>
    </source>
</reference>
<dbReference type="AlphaFoldDB" id="A0A7J7LPX4"/>
<dbReference type="Proteomes" id="UP000541444">
    <property type="component" value="Unassembled WGS sequence"/>
</dbReference>
<organism evidence="1 2">
    <name type="scientific">Kingdonia uniflora</name>
    <dbReference type="NCBI Taxonomy" id="39325"/>
    <lineage>
        <taxon>Eukaryota</taxon>
        <taxon>Viridiplantae</taxon>
        <taxon>Streptophyta</taxon>
        <taxon>Embryophyta</taxon>
        <taxon>Tracheophyta</taxon>
        <taxon>Spermatophyta</taxon>
        <taxon>Magnoliopsida</taxon>
        <taxon>Ranunculales</taxon>
        <taxon>Circaeasteraceae</taxon>
        <taxon>Kingdonia</taxon>
    </lineage>
</organism>
<gene>
    <name evidence="1" type="ORF">GIB67_017734</name>
</gene>
<name>A0A7J7LPX4_9MAGN</name>
<feature type="non-terminal residue" evidence="1">
    <location>
        <position position="86"/>
    </location>
</feature>
<accession>A0A7J7LPX4</accession>
<protein>
    <submittedName>
        <fullName evidence="1">Uncharacterized protein</fullName>
    </submittedName>
</protein>
<evidence type="ECO:0000313" key="2">
    <source>
        <dbReference type="Proteomes" id="UP000541444"/>
    </source>
</evidence>
<sequence length="86" mass="10063">MHAKVCSIIVEGRWVIPPNLQLLFHLLGVDIHTIKIKKNKPDRRVWKPDLMGKFFVKGAIEAIRIKGQPVWWINFLYNKAIHPRIA</sequence>
<comment type="caution">
    <text evidence="1">The sequence shown here is derived from an EMBL/GenBank/DDBJ whole genome shotgun (WGS) entry which is preliminary data.</text>
</comment>
<dbReference type="EMBL" id="JACGCM010002113">
    <property type="protein sequence ID" value="KAF6144715.1"/>
    <property type="molecule type" value="Genomic_DNA"/>
</dbReference>
<evidence type="ECO:0000313" key="1">
    <source>
        <dbReference type="EMBL" id="KAF6144715.1"/>
    </source>
</evidence>